<organism evidence="2">
    <name type="scientific">marine metagenome</name>
    <dbReference type="NCBI Taxonomy" id="408172"/>
    <lineage>
        <taxon>unclassified sequences</taxon>
        <taxon>metagenomes</taxon>
        <taxon>ecological metagenomes</taxon>
    </lineage>
</organism>
<sequence length="183" mass="20519">MEIVKSLQNQKVLKYFLIIILGSILLTISAKIKIPFYPVPMTMQTFVVLLMGVTFGWKIGMATVSLYLFEGVIGLPVFAGTPEKGMGLIYFTGPTMGYLIGFLFATFIAGYLNFKTNIFFIFAKLILSVSTIYILGILWLGNLIGWDKPLLQLGVTPFLLAELFKISLLTILAKKLIKFRKFI</sequence>
<feature type="transmembrane region" description="Helical" evidence="1">
    <location>
        <begin position="46"/>
        <end position="69"/>
    </location>
</feature>
<protein>
    <recommendedName>
        <fullName evidence="3">Biotin transporter</fullName>
    </recommendedName>
</protein>
<name>A0A381YJ35_9ZZZZ</name>
<keyword evidence="1" id="KW-0812">Transmembrane</keyword>
<reference evidence="2" key="1">
    <citation type="submission" date="2018-05" db="EMBL/GenBank/DDBJ databases">
        <authorList>
            <person name="Lanie J.A."/>
            <person name="Ng W.-L."/>
            <person name="Kazmierczak K.M."/>
            <person name="Andrzejewski T.M."/>
            <person name="Davidsen T.M."/>
            <person name="Wayne K.J."/>
            <person name="Tettelin H."/>
            <person name="Glass J.I."/>
            <person name="Rusch D."/>
            <person name="Podicherti R."/>
            <person name="Tsui H.-C.T."/>
            <person name="Winkler M.E."/>
        </authorList>
    </citation>
    <scope>NUCLEOTIDE SEQUENCE</scope>
</reference>
<keyword evidence="1" id="KW-1133">Transmembrane helix</keyword>
<keyword evidence="1" id="KW-0472">Membrane</keyword>
<feature type="transmembrane region" description="Helical" evidence="1">
    <location>
        <begin position="153"/>
        <end position="173"/>
    </location>
</feature>
<accession>A0A381YJ35</accession>
<evidence type="ECO:0000256" key="1">
    <source>
        <dbReference type="SAM" id="Phobius"/>
    </source>
</evidence>
<dbReference type="PIRSF" id="PIRSF016661">
    <property type="entry name" value="BioY"/>
    <property type="match status" value="1"/>
</dbReference>
<dbReference type="Gene3D" id="1.10.1760.20">
    <property type="match status" value="1"/>
</dbReference>
<proteinExistence type="predicted"/>
<feature type="transmembrane region" description="Helical" evidence="1">
    <location>
        <begin position="89"/>
        <end position="112"/>
    </location>
</feature>
<dbReference type="AlphaFoldDB" id="A0A381YJ35"/>
<dbReference type="Pfam" id="PF02632">
    <property type="entry name" value="BioY"/>
    <property type="match status" value="1"/>
</dbReference>
<dbReference type="PANTHER" id="PTHR34295">
    <property type="entry name" value="BIOTIN TRANSPORTER BIOY"/>
    <property type="match status" value="1"/>
</dbReference>
<dbReference type="GO" id="GO:0005886">
    <property type="term" value="C:plasma membrane"/>
    <property type="evidence" value="ECO:0007669"/>
    <property type="project" value="InterPro"/>
</dbReference>
<dbReference type="InterPro" id="IPR003784">
    <property type="entry name" value="BioY"/>
</dbReference>
<gene>
    <name evidence="2" type="ORF">METZ01_LOCUS129814</name>
</gene>
<evidence type="ECO:0008006" key="3">
    <source>
        <dbReference type="Google" id="ProtNLM"/>
    </source>
</evidence>
<dbReference type="PANTHER" id="PTHR34295:SF1">
    <property type="entry name" value="BIOTIN TRANSPORTER BIOY"/>
    <property type="match status" value="1"/>
</dbReference>
<evidence type="ECO:0000313" key="2">
    <source>
        <dbReference type="EMBL" id="SVA76960.1"/>
    </source>
</evidence>
<feature type="transmembrane region" description="Helical" evidence="1">
    <location>
        <begin position="119"/>
        <end position="141"/>
    </location>
</feature>
<dbReference type="GO" id="GO:0015225">
    <property type="term" value="F:biotin transmembrane transporter activity"/>
    <property type="evidence" value="ECO:0007669"/>
    <property type="project" value="InterPro"/>
</dbReference>
<feature type="transmembrane region" description="Helical" evidence="1">
    <location>
        <begin position="12"/>
        <end position="34"/>
    </location>
</feature>
<dbReference type="EMBL" id="UINC01018341">
    <property type="protein sequence ID" value="SVA76960.1"/>
    <property type="molecule type" value="Genomic_DNA"/>
</dbReference>